<organism evidence="1 2">
    <name type="scientific">Candidatus Abzuiibacterium crystallinum</name>
    <dbReference type="NCBI Taxonomy" id="1974748"/>
    <lineage>
        <taxon>Bacteria</taxon>
        <taxon>Pseudomonadati</taxon>
        <taxon>Candidatus Omnitrophota</taxon>
        <taxon>Candidatus Abzuiibacterium</taxon>
    </lineage>
</organism>
<dbReference type="EMBL" id="PCVY01000016">
    <property type="protein sequence ID" value="PIQ87190.1"/>
    <property type="molecule type" value="Genomic_DNA"/>
</dbReference>
<dbReference type="GO" id="GO:0006355">
    <property type="term" value="P:regulation of DNA-templated transcription"/>
    <property type="evidence" value="ECO:0007669"/>
    <property type="project" value="InterPro"/>
</dbReference>
<name>A0A2H0LRX1_9BACT</name>
<evidence type="ECO:0000313" key="2">
    <source>
        <dbReference type="Proteomes" id="UP000230859"/>
    </source>
</evidence>
<gene>
    <name evidence="1" type="ORF">COV74_01320</name>
</gene>
<dbReference type="SUPFAM" id="SSF54447">
    <property type="entry name" value="ssDNA-binding transcriptional regulator domain"/>
    <property type="match status" value="1"/>
</dbReference>
<reference evidence="1 2" key="1">
    <citation type="submission" date="2017-09" db="EMBL/GenBank/DDBJ databases">
        <title>Depth-based differentiation of microbial function through sediment-hosted aquifers and enrichment of novel symbionts in the deep terrestrial subsurface.</title>
        <authorList>
            <person name="Probst A.J."/>
            <person name="Ladd B."/>
            <person name="Jarett J.K."/>
            <person name="Geller-Mcgrath D.E."/>
            <person name="Sieber C.M."/>
            <person name="Emerson J.B."/>
            <person name="Anantharaman K."/>
            <person name="Thomas B.C."/>
            <person name="Malmstrom R."/>
            <person name="Stieglmeier M."/>
            <person name="Klingl A."/>
            <person name="Woyke T."/>
            <person name="Ryan C.M."/>
            <person name="Banfield J.F."/>
        </authorList>
    </citation>
    <scope>NUCLEOTIDE SEQUENCE [LARGE SCALE GENOMIC DNA]</scope>
    <source>
        <strain evidence="1">CG11_big_fil_rev_8_21_14_0_20_45_26</strain>
    </source>
</reference>
<proteinExistence type="predicted"/>
<dbReference type="InterPro" id="IPR009044">
    <property type="entry name" value="ssDNA-bd_transcriptional_reg"/>
</dbReference>
<dbReference type="Gene3D" id="2.30.31.10">
    <property type="entry name" value="Transcriptional Coactivator Pc4, Chain A"/>
    <property type="match status" value="1"/>
</dbReference>
<protein>
    <recommendedName>
        <fullName evidence="3">Transcriptional coactivator p15 (PC4) C-terminal domain-containing protein</fullName>
    </recommendedName>
</protein>
<evidence type="ECO:0008006" key="3">
    <source>
        <dbReference type="Google" id="ProtNLM"/>
    </source>
</evidence>
<evidence type="ECO:0000313" key="1">
    <source>
        <dbReference type="EMBL" id="PIQ87190.1"/>
    </source>
</evidence>
<dbReference type="AlphaFoldDB" id="A0A2H0LRX1"/>
<accession>A0A2H0LRX1</accession>
<comment type="caution">
    <text evidence="1">The sequence shown here is derived from an EMBL/GenBank/DDBJ whole genome shotgun (WGS) entry which is preliminary data.</text>
</comment>
<dbReference type="Proteomes" id="UP000230859">
    <property type="component" value="Unassembled WGS sequence"/>
</dbReference>
<dbReference type="GO" id="GO:0003677">
    <property type="term" value="F:DNA binding"/>
    <property type="evidence" value="ECO:0007669"/>
    <property type="project" value="InterPro"/>
</dbReference>
<sequence>MKKKNRDRGFEVQEVVRTIPAREGEELCFSVVKINGKVRGDIRYFGLSEDTETEGQMLPTPRGLTLDAGMVNAFRDAVKELGAALQK</sequence>